<evidence type="ECO:0000259" key="5">
    <source>
        <dbReference type="Pfam" id="PF08245"/>
    </source>
</evidence>
<dbReference type="InterPro" id="IPR051046">
    <property type="entry name" value="MurCDEF_CellWall_CoF430Synth"/>
</dbReference>
<dbReference type="Pfam" id="PF08245">
    <property type="entry name" value="Mur_ligase_M"/>
    <property type="match status" value="1"/>
</dbReference>
<evidence type="ECO:0000313" key="7">
    <source>
        <dbReference type="Proteomes" id="UP000632125"/>
    </source>
</evidence>
<dbReference type="InterPro" id="IPR004101">
    <property type="entry name" value="Mur_ligase_C"/>
</dbReference>
<comment type="caution">
    <text evidence="6">The sequence shown here is derived from an EMBL/GenBank/DDBJ whole genome shotgun (WGS) entry which is preliminary data.</text>
</comment>
<dbReference type="SUPFAM" id="SSF53244">
    <property type="entry name" value="MurD-like peptide ligases, peptide-binding domain"/>
    <property type="match status" value="1"/>
</dbReference>
<dbReference type="SUPFAM" id="SSF53623">
    <property type="entry name" value="MurD-like peptide ligases, catalytic domain"/>
    <property type="match status" value="1"/>
</dbReference>
<dbReference type="PANTHER" id="PTHR43024">
    <property type="entry name" value="UDP-N-ACETYLMURAMOYL-TRIPEPTIDE--D-ALANYL-D-ALANINE LIGASE"/>
    <property type="match status" value="1"/>
</dbReference>
<evidence type="ECO:0000259" key="4">
    <source>
        <dbReference type="Pfam" id="PF02875"/>
    </source>
</evidence>
<proteinExistence type="predicted"/>
<gene>
    <name evidence="6" type="ORF">IDH41_06475</name>
</gene>
<evidence type="ECO:0000256" key="2">
    <source>
        <dbReference type="ARBA" id="ARBA00022741"/>
    </source>
</evidence>
<keyword evidence="1 6" id="KW-0436">Ligase</keyword>
<keyword evidence="2" id="KW-0547">Nucleotide-binding</keyword>
<feature type="domain" description="Mur ligase central" evidence="5">
    <location>
        <begin position="87"/>
        <end position="275"/>
    </location>
</feature>
<dbReference type="GO" id="GO:0005524">
    <property type="term" value="F:ATP binding"/>
    <property type="evidence" value="ECO:0007669"/>
    <property type="project" value="UniProtKB-KW"/>
</dbReference>
<keyword evidence="3" id="KW-0067">ATP-binding</keyword>
<dbReference type="InterPro" id="IPR036565">
    <property type="entry name" value="Mur-like_cat_sf"/>
</dbReference>
<dbReference type="AlphaFoldDB" id="A0A927CHJ2"/>
<dbReference type="GO" id="GO:0016881">
    <property type="term" value="F:acid-amino acid ligase activity"/>
    <property type="evidence" value="ECO:0007669"/>
    <property type="project" value="InterPro"/>
</dbReference>
<protein>
    <submittedName>
        <fullName evidence="6">UDP-N-acetylmuramoyl-tripeptide--D-alanyl-D-alanine ligase</fullName>
    </submittedName>
</protein>
<name>A0A927CHJ2_9BACL</name>
<dbReference type="EMBL" id="JACXIY010000008">
    <property type="protein sequence ID" value="MBD2868213.1"/>
    <property type="molecule type" value="Genomic_DNA"/>
</dbReference>
<evidence type="ECO:0000256" key="3">
    <source>
        <dbReference type="ARBA" id="ARBA00022840"/>
    </source>
</evidence>
<dbReference type="Gene3D" id="3.40.1190.10">
    <property type="entry name" value="Mur-like, catalytic domain"/>
    <property type="match status" value="1"/>
</dbReference>
<feature type="domain" description="Mur ligase C-terminal" evidence="4">
    <location>
        <begin position="297"/>
        <end position="422"/>
    </location>
</feature>
<reference evidence="6" key="1">
    <citation type="submission" date="2020-09" db="EMBL/GenBank/DDBJ databases">
        <title>A novel bacterium of genus Paenibacillus, isolated from South China Sea.</title>
        <authorList>
            <person name="Huang H."/>
            <person name="Mo K."/>
            <person name="Hu Y."/>
        </authorList>
    </citation>
    <scope>NUCLEOTIDE SEQUENCE</scope>
    <source>
        <strain evidence="6">IB182493</strain>
    </source>
</reference>
<accession>A0A927CHJ2</accession>
<dbReference type="InterPro" id="IPR013221">
    <property type="entry name" value="Mur_ligase_cen"/>
</dbReference>
<dbReference type="Gene3D" id="3.90.190.20">
    <property type="entry name" value="Mur ligase, C-terminal domain"/>
    <property type="match status" value="1"/>
</dbReference>
<dbReference type="Proteomes" id="UP000632125">
    <property type="component" value="Unassembled WGS sequence"/>
</dbReference>
<dbReference type="PANTHER" id="PTHR43024:SF1">
    <property type="entry name" value="UDP-N-ACETYLMURAMOYL-TRIPEPTIDE--D-ALANYL-D-ALANINE LIGASE"/>
    <property type="match status" value="1"/>
</dbReference>
<dbReference type="InterPro" id="IPR036615">
    <property type="entry name" value="Mur_ligase_C_dom_sf"/>
</dbReference>
<keyword evidence="7" id="KW-1185">Reference proteome</keyword>
<dbReference type="Pfam" id="PF02875">
    <property type="entry name" value="Mur_ligase_C"/>
    <property type="match status" value="1"/>
</dbReference>
<evidence type="ECO:0000313" key="6">
    <source>
        <dbReference type="EMBL" id="MBD2868213.1"/>
    </source>
</evidence>
<evidence type="ECO:0000256" key="1">
    <source>
        <dbReference type="ARBA" id="ARBA00022598"/>
    </source>
</evidence>
<sequence>MSPTAASLNSVVKVIVSFPVATGDPALWSSYDARPRRVFEKLAAVGNPLNPSLPVRHNIRCGFYRRLQREGIVLDQAAKRHGPVIAVTGSAGKTTTKEMIAAVLGRRWKVFKSPHNQNGPNFTRKYVRQLRTYHRAVVVEYGMQFYGVIRRHCLYLQPAIGVITNVGRAHVGNFGGRVEGVAKAKSELIRYMKPTGTLLLNADDPHSRLLRTKGFKGRIIRVGIRNKADYQAFGVRFGANGMRFKVKLDGKLHPFSIPAYGEHNVCNALFAIAIAHGMGFTPRQMQDGLRSYARPNRRLRVARLSGGVTVIDDTFSSNPDAVKAALDVLARLGSGGKIAVLGTMLELGKHSSKGHLEAGKYAAGKSVRLLYTLGGPAKQIAAGARNAGLAASRIKSFADKSQLGRALLRTVKPGDTVLVKGSHGLGMGSIVAYLKRNAKARK</sequence>
<organism evidence="6 7">
    <name type="scientific">Paenibacillus arenilitoris</name>
    <dbReference type="NCBI Taxonomy" id="2772299"/>
    <lineage>
        <taxon>Bacteria</taxon>
        <taxon>Bacillati</taxon>
        <taxon>Bacillota</taxon>
        <taxon>Bacilli</taxon>
        <taxon>Bacillales</taxon>
        <taxon>Paenibacillaceae</taxon>
        <taxon>Paenibacillus</taxon>
    </lineage>
</organism>